<dbReference type="EMBL" id="CACRXK020000051">
    <property type="protein sequence ID" value="CAB3977499.1"/>
    <property type="molecule type" value="Genomic_DNA"/>
</dbReference>
<evidence type="ECO:0000256" key="4">
    <source>
        <dbReference type="ARBA" id="ARBA00023136"/>
    </source>
</evidence>
<evidence type="ECO:0000256" key="1">
    <source>
        <dbReference type="ARBA" id="ARBA00004141"/>
    </source>
</evidence>
<reference evidence="5" key="1">
    <citation type="submission" date="2020-04" db="EMBL/GenBank/DDBJ databases">
        <authorList>
            <person name="Alioto T."/>
            <person name="Alioto T."/>
            <person name="Gomez Garrido J."/>
        </authorList>
    </citation>
    <scope>NUCLEOTIDE SEQUENCE</scope>
    <source>
        <strain evidence="5">A484AB</strain>
    </source>
</reference>
<keyword evidence="2" id="KW-0812">Transmembrane</keyword>
<dbReference type="AlphaFoldDB" id="A0A6S7FNI7"/>
<gene>
    <name evidence="5" type="ORF">PACLA_8A083399</name>
</gene>
<dbReference type="Proteomes" id="UP001152795">
    <property type="component" value="Unassembled WGS sequence"/>
</dbReference>
<dbReference type="InterPro" id="IPR004853">
    <property type="entry name" value="Sugar_P_trans_dom"/>
</dbReference>
<keyword evidence="6" id="KW-1185">Reference proteome</keyword>
<dbReference type="OrthoDB" id="417037at2759"/>
<organism evidence="5 6">
    <name type="scientific">Paramuricea clavata</name>
    <name type="common">Red gorgonian</name>
    <name type="synonym">Violescent sea-whip</name>
    <dbReference type="NCBI Taxonomy" id="317549"/>
    <lineage>
        <taxon>Eukaryota</taxon>
        <taxon>Metazoa</taxon>
        <taxon>Cnidaria</taxon>
        <taxon>Anthozoa</taxon>
        <taxon>Octocorallia</taxon>
        <taxon>Malacalcyonacea</taxon>
        <taxon>Plexauridae</taxon>
        <taxon>Paramuricea</taxon>
    </lineage>
</organism>
<dbReference type="SUPFAM" id="SSF103481">
    <property type="entry name" value="Multidrug resistance efflux transporter EmrE"/>
    <property type="match status" value="1"/>
</dbReference>
<dbReference type="InterPro" id="IPR050186">
    <property type="entry name" value="TPT_transporter"/>
</dbReference>
<comment type="subcellular location">
    <subcellularLocation>
        <location evidence="1">Membrane</location>
        <topology evidence="1">Multi-pass membrane protein</topology>
    </subcellularLocation>
</comment>
<dbReference type="InterPro" id="IPR037185">
    <property type="entry name" value="EmrE-like"/>
</dbReference>
<accession>A0A6S7FNI7</accession>
<evidence type="ECO:0000256" key="2">
    <source>
        <dbReference type="ARBA" id="ARBA00022692"/>
    </source>
</evidence>
<evidence type="ECO:0000313" key="6">
    <source>
        <dbReference type="Proteomes" id="UP001152795"/>
    </source>
</evidence>
<dbReference type="PANTHER" id="PTHR11132">
    <property type="entry name" value="SOLUTE CARRIER FAMILY 35"/>
    <property type="match status" value="1"/>
</dbReference>
<keyword evidence="3" id="KW-1133">Transmembrane helix</keyword>
<keyword evidence="4" id="KW-0472">Membrane</keyword>
<dbReference type="Pfam" id="PF03151">
    <property type="entry name" value="TPT"/>
    <property type="match status" value="1"/>
</dbReference>
<protein>
    <submittedName>
        <fullName evidence="5">UDP-galactose UDP-glucose transporter 7 isoform X5</fullName>
    </submittedName>
</protein>
<sequence length="359" mass="39240">MKVPSLKDIDTSIRSINWYRGVAAAVFYGIVSGSMSFINKIVLTTFDYRYPEVIMLAQVTCTALGLEICRRSNLINISAYTLERAKKFLLPSICFALHTILALNALSDLSIPMYNILRRLLPLSTLILGVIVLSKSPSFQLTCSIILVVLGCIIAGLGDLSFHLGGYISAILSVFSQSIYLLYVQKTGVESGLSTLDVLHLNSVNCIPLLTIYTLYNNQLVNSFNSIKVTANGFFPLFIIDVLMGCVLNYSLFLCATMNSALTTSLVGVVKGIITTIIGFFTFGGVAVNLYTLSGIILNTSGGILYFYTKYSDQVRQKLQQEYMSDHVINVEAANGDVNKSSKTDNAVIDVEDNGGERT</sequence>
<proteinExistence type="predicted"/>
<name>A0A6S7FNI7_PARCT</name>
<evidence type="ECO:0000256" key="3">
    <source>
        <dbReference type="ARBA" id="ARBA00022989"/>
    </source>
</evidence>
<evidence type="ECO:0000313" key="5">
    <source>
        <dbReference type="EMBL" id="CAB3977499.1"/>
    </source>
</evidence>
<comment type="caution">
    <text evidence="5">The sequence shown here is derived from an EMBL/GenBank/DDBJ whole genome shotgun (WGS) entry which is preliminary data.</text>
</comment>
<dbReference type="GO" id="GO:0016020">
    <property type="term" value="C:membrane"/>
    <property type="evidence" value="ECO:0007669"/>
    <property type="project" value="UniProtKB-SubCell"/>
</dbReference>